<dbReference type="Pfam" id="PF00586">
    <property type="entry name" value="AIRS"/>
    <property type="match status" value="1"/>
</dbReference>
<organism evidence="4 5">
    <name type="scientific">Candidatus Fusicatenibacter intestinigallinarum</name>
    <dbReference type="NCBI Taxonomy" id="2838598"/>
    <lineage>
        <taxon>Bacteria</taxon>
        <taxon>Bacillati</taxon>
        <taxon>Bacillota</taxon>
        <taxon>Clostridia</taxon>
        <taxon>Lachnospirales</taxon>
        <taxon>Lachnospiraceae</taxon>
        <taxon>Fusicatenibacter</taxon>
    </lineage>
</organism>
<dbReference type="AlphaFoldDB" id="A0A9D2NA50"/>
<dbReference type="InterPro" id="IPR036921">
    <property type="entry name" value="PurM-like_N_sf"/>
</dbReference>
<evidence type="ECO:0000313" key="5">
    <source>
        <dbReference type="Proteomes" id="UP000823849"/>
    </source>
</evidence>
<dbReference type="SUPFAM" id="SSF55326">
    <property type="entry name" value="PurM N-terminal domain-like"/>
    <property type="match status" value="1"/>
</dbReference>
<evidence type="ECO:0000259" key="2">
    <source>
        <dbReference type="Pfam" id="PF00586"/>
    </source>
</evidence>
<name>A0A9D2NA50_9FIRM</name>
<sequence length="350" mass="37987">MRKGKLTQAVLARSVLRVLERRREDIVRYPEYGCGYGAFETGGNDKGTADKKADILSREREHQTRRFTVTTCGSSAGFPENAPESAVREACVQLLAAGAEPVGVTVNLILPETFEEADLKQLMRKLDETAGSYGAGVLGGHTEVTGQADQPLIAVTAVGQTERLSPAPEPDMDLVMIGTIASTAAAKLAQGARAQLSGHFSEAFLQDAAKPEEELTVPRAVKHLQSSGGCAMKAVIRGGIFAALWEMAEHAGIGLDVELKQIPVRQETIEICEFFSLNPYQLFSTDTLLAAVPDGARTVRELAAEHIPAAVIGRTTAGRERILRNGEEVRYLDKPQTDEWYRLQDKKEEV</sequence>
<feature type="domain" description="PurM-like C-terminal" evidence="3">
    <location>
        <begin position="206"/>
        <end position="320"/>
    </location>
</feature>
<dbReference type="PANTHER" id="PTHR30303:SF4">
    <property type="entry name" value="HYDROGENASE EXPRESSION_FORMATION PROTEIN HYPE"/>
    <property type="match status" value="1"/>
</dbReference>
<dbReference type="InterPro" id="IPR016188">
    <property type="entry name" value="PurM-like_N"/>
</dbReference>
<dbReference type="PANTHER" id="PTHR30303">
    <property type="entry name" value="HYDROGENASE ISOENZYMES FORMATION PROTEIN HYPE"/>
    <property type="match status" value="1"/>
</dbReference>
<reference evidence="4" key="1">
    <citation type="journal article" date="2021" name="PeerJ">
        <title>Extensive microbial diversity within the chicken gut microbiome revealed by metagenomics and culture.</title>
        <authorList>
            <person name="Gilroy R."/>
            <person name="Ravi A."/>
            <person name="Getino M."/>
            <person name="Pursley I."/>
            <person name="Horton D.L."/>
            <person name="Alikhan N.F."/>
            <person name="Baker D."/>
            <person name="Gharbi K."/>
            <person name="Hall N."/>
            <person name="Watson M."/>
            <person name="Adriaenssens E.M."/>
            <person name="Foster-Nyarko E."/>
            <person name="Jarju S."/>
            <person name="Secka A."/>
            <person name="Antonio M."/>
            <person name="Oren A."/>
            <person name="Chaudhuri R.R."/>
            <person name="La Ragione R."/>
            <person name="Hildebrand F."/>
            <person name="Pallen M.J."/>
        </authorList>
    </citation>
    <scope>NUCLEOTIDE SEQUENCE</scope>
    <source>
        <strain evidence="4">CHK185-5351</strain>
    </source>
</reference>
<evidence type="ECO:0008006" key="6">
    <source>
        <dbReference type="Google" id="ProtNLM"/>
    </source>
</evidence>
<dbReference type="InterPro" id="IPR010918">
    <property type="entry name" value="PurM-like_C_dom"/>
</dbReference>
<accession>A0A9D2NA50</accession>
<dbReference type="InterPro" id="IPR011854">
    <property type="entry name" value="HypE"/>
</dbReference>
<evidence type="ECO:0000259" key="3">
    <source>
        <dbReference type="Pfam" id="PF02769"/>
    </source>
</evidence>
<reference evidence="4" key="2">
    <citation type="submission" date="2021-04" db="EMBL/GenBank/DDBJ databases">
        <authorList>
            <person name="Gilroy R."/>
        </authorList>
    </citation>
    <scope>NUCLEOTIDE SEQUENCE</scope>
    <source>
        <strain evidence="4">CHK185-5351</strain>
    </source>
</reference>
<dbReference type="SUPFAM" id="SSF56042">
    <property type="entry name" value="PurM C-terminal domain-like"/>
    <property type="match status" value="1"/>
</dbReference>
<feature type="domain" description="PurM-like N-terminal" evidence="2">
    <location>
        <begin position="83"/>
        <end position="160"/>
    </location>
</feature>
<protein>
    <recommendedName>
        <fullName evidence="6">Hydrogenase maturation factor</fullName>
    </recommendedName>
</protein>
<evidence type="ECO:0000256" key="1">
    <source>
        <dbReference type="ARBA" id="ARBA00006243"/>
    </source>
</evidence>
<dbReference type="Gene3D" id="3.90.650.10">
    <property type="entry name" value="PurM-like C-terminal domain"/>
    <property type="match status" value="1"/>
</dbReference>
<dbReference type="Proteomes" id="UP000823849">
    <property type="component" value="Unassembled WGS sequence"/>
</dbReference>
<dbReference type="Gene3D" id="3.30.1330.10">
    <property type="entry name" value="PurM-like, N-terminal domain"/>
    <property type="match status" value="1"/>
</dbReference>
<comment type="similarity">
    <text evidence="1">Belongs to the HypE family.</text>
</comment>
<dbReference type="EMBL" id="DWWU01000008">
    <property type="protein sequence ID" value="HJC14512.1"/>
    <property type="molecule type" value="Genomic_DNA"/>
</dbReference>
<evidence type="ECO:0000313" key="4">
    <source>
        <dbReference type="EMBL" id="HJC14512.1"/>
    </source>
</evidence>
<dbReference type="GO" id="GO:0051604">
    <property type="term" value="P:protein maturation"/>
    <property type="evidence" value="ECO:0007669"/>
    <property type="project" value="TreeGrafter"/>
</dbReference>
<dbReference type="InterPro" id="IPR036676">
    <property type="entry name" value="PurM-like_C_sf"/>
</dbReference>
<comment type="caution">
    <text evidence="4">The sequence shown here is derived from an EMBL/GenBank/DDBJ whole genome shotgun (WGS) entry which is preliminary data.</text>
</comment>
<proteinExistence type="inferred from homology"/>
<dbReference type="Pfam" id="PF02769">
    <property type="entry name" value="AIRS_C"/>
    <property type="match status" value="1"/>
</dbReference>
<gene>
    <name evidence="4" type="ORF">H9705_01610</name>
</gene>